<evidence type="ECO:0000256" key="8">
    <source>
        <dbReference type="RuleBase" id="RU364150"/>
    </source>
</evidence>
<dbReference type="InterPro" id="IPR019095">
    <property type="entry name" value="Mediator_Med18"/>
</dbReference>
<evidence type="ECO:0000256" key="3">
    <source>
        <dbReference type="ARBA" id="ARBA00019612"/>
    </source>
</evidence>
<dbReference type="Proteomes" id="UP000605846">
    <property type="component" value="Unassembled WGS sequence"/>
</dbReference>
<keyword evidence="10" id="KW-1185">Reference proteome</keyword>
<keyword evidence="4 8" id="KW-0805">Transcription regulation</keyword>
<evidence type="ECO:0000256" key="4">
    <source>
        <dbReference type="ARBA" id="ARBA00023015"/>
    </source>
</evidence>
<evidence type="ECO:0000256" key="7">
    <source>
        <dbReference type="ARBA" id="ARBA00032012"/>
    </source>
</evidence>
<dbReference type="PANTHER" id="PTHR13321:SF2">
    <property type="entry name" value="MEDIATOR OF RNA POLYMERASE II TRANSCRIPTION SUBUNIT 18"/>
    <property type="match status" value="1"/>
</dbReference>
<keyword evidence="5 8" id="KW-0804">Transcription</keyword>
<dbReference type="Pfam" id="PF09637">
    <property type="entry name" value="Med18"/>
    <property type="match status" value="1"/>
</dbReference>
<gene>
    <name evidence="8" type="primary">MED18</name>
    <name evidence="9" type="ORF">EC973_005147</name>
</gene>
<dbReference type="AlphaFoldDB" id="A0A8H7BKJ0"/>
<comment type="function">
    <text evidence="8">Component of the Mediator complex, a coactivator involved in the regulated transcription of nearly all RNA polymerase II-dependent genes. Mediator functions as a bridge to convey information from gene-specific regulatory proteins to the basal RNA polymerase II transcription machinery. Mediator is recruited to promoters by direct interactions with regulatory proteins and serves as a scaffold for the assembly of a functional preinitiation complex with RNA polymerase II and the general transcription factors.</text>
</comment>
<protein>
    <recommendedName>
        <fullName evidence="3 8">Mediator of RNA polymerase II transcription subunit 18</fullName>
    </recommendedName>
    <alternativeName>
        <fullName evidence="7 8">Mediator complex subunit 18</fullName>
    </alternativeName>
</protein>
<name>A0A8H7BKJ0_9FUNG</name>
<dbReference type="EMBL" id="JABAYA010000298">
    <property type="protein sequence ID" value="KAF7721165.1"/>
    <property type="molecule type" value="Genomic_DNA"/>
</dbReference>
<dbReference type="PANTHER" id="PTHR13321">
    <property type="entry name" value="MEDIATOR OF RNA POLYMERASE II TRANSCRIPTION, SUBUNIT 18"/>
    <property type="match status" value="1"/>
</dbReference>
<dbReference type="GO" id="GO:0006357">
    <property type="term" value="P:regulation of transcription by RNA polymerase II"/>
    <property type="evidence" value="ECO:0007669"/>
    <property type="project" value="InterPro"/>
</dbReference>
<comment type="subunit">
    <text evidence="8">Component of the Mediator complex.</text>
</comment>
<evidence type="ECO:0000256" key="2">
    <source>
        <dbReference type="ARBA" id="ARBA00009814"/>
    </source>
</evidence>
<dbReference type="OrthoDB" id="5348092at2759"/>
<dbReference type="GO" id="GO:0006369">
    <property type="term" value="P:termination of RNA polymerase II transcription"/>
    <property type="evidence" value="ECO:0007669"/>
    <property type="project" value="TreeGrafter"/>
</dbReference>
<evidence type="ECO:0000313" key="10">
    <source>
        <dbReference type="Proteomes" id="UP000605846"/>
    </source>
</evidence>
<keyword evidence="6 8" id="KW-0539">Nucleus</keyword>
<comment type="caution">
    <text evidence="9">The sequence shown here is derived from an EMBL/GenBank/DDBJ whole genome shotgun (WGS) entry which is preliminary data.</text>
</comment>
<proteinExistence type="inferred from homology"/>
<comment type="subcellular location">
    <subcellularLocation>
        <location evidence="1 8">Nucleus</location>
    </subcellularLocation>
</comment>
<dbReference type="GO" id="GO:0003712">
    <property type="term" value="F:transcription coregulator activity"/>
    <property type="evidence" value="ECO:0007669"/>
    <property type="project" value="InterPro"/>
</dbReference>
<evidence type="ECO:0000256" key="6">
    <source>
        <dbReference type="ARBA" id="ARBA00023242"/>
    </source>
</evidence>
<dbReference type="GO" id="GO:0070847">
    <property type="term" value="C:core mediator complex"/>
    <property type="evidence" value="ECO:0007669"/>
    <property type="project" value="TreeGrafter"/>
</dbReference>
<keyword evidence="8" id="KW-0010">Activator</keyword>
<sequence length="216" mass="24667">MASYECSLHGLVVGEEQKTALIQRLEGICGNDSMVDLYEHDMVFTPSVQTPVGPTRNDDVVLRLQSRIRSEQEKSLKHRQWYLCSQGPPEPQRGRAVNVRPCTRVQLGGDVFRFMKSLGYSYSFEIVRKGYLLAYETHIKITITQLYKLKTKVDISSAVPVQGEDLWVVEIMSIPTTQEQVNQMAEQLVKFKALLNGIVELEYVDTRALQNKIHYS</sequence>
<dbReference type="GO" id="GO:0016592">
    <property type="term" value="C:mediator complex"/>
    <property type="evidence" value="ECO:0007669"/>
    <property type="project" value="InterPro"/>
</dbReference>
<evidence type="ECO:0000313" key="9">
    <source>
        <dbReference type="EMBL" id="KAF7721165.1"/>
    </source>
</evidence>
<dbReference type="Gene3D" id="2.40.320.10">
    <property type="entry name" value="Hypothetical Protein Pfu-838710-001"/>
    <property type="match status" value="1"/>
</dbReference>
<evidence type="ECO:0000256" key="5">
    <source>
        <dbReference type="ARBA" id="ARBA00023163"/>
    </source>
</evidence>
<accession>A0A8H7BKJ0</accession>
<reference evidence="9" key="1">
    <citation type="submission" date="2020-01" db="EMBL/GenBank/DDBJ databases">
        <title>Genome Sequencing of Three Apophysomyces-Like Fungal Strains Confirms a Novel Fungal Genus in the Mucoromycota with divergent Burkholderia-like Endosymbiotic Bacteria.</title>
        <authorList>
            <person name="Stajich J.E."/>
            <person name="Macias A.M."/>
            <person name="Carter-House D."/>
            <person name="Lovett B."/>
            <person name="Kasson L.R."/>
            <person name="Berry K."/>
            <person name="Grigoriev I."/>
            <person name="Chang Y."/>
            <person name="Spatafora J."/>
            <person name="Kasson M.T."/>
        </authorList>
    </citation>
    <scope>NUCLEOTIDE SEQUENCE</scope>
    <source>
        <strain evidence="9">NRRL A-21654</strain>
    </source>
</reference>
<evidence type="ECO:0000256" key="1">
    <source>
        <dbReference type="ARBA" id="ARBA00004123"/>
    </source>
</evidence>
<comment type="similarity">
    <text evidence="2 8">Belongs to the Mediator complex subunit 18 family.</text>
</comment>
<organism evidence="9 10">
    <name type="scientific">Apophysomyces ossiformis</name>
    <dbReference type="NCBI Taxonomy" id="679940"/>
    <lineage>
        <taxon>Eukaryota</taxon>
        <taxon>Fungi</taxon>
        <taxon>Fungi incertae sedis</taxon>
        <taxon>Mucoromycota</taxon>
        <taxon>Mucoromycotina</taxon>
        <taxon>Mucoromycetes</taxon>
        <taxon>Mucorales</taxon>
        <taxon>Mucorineae</taxon>
        <taxon>Mucoraceae</taxon>
        <taxon>Apophysomyces</taxon>
    </lineage>
</organism>